<dbReference type="AlphaFoldDB" id="H8FPY6"/>
<reference evidence="2 3" key="1">
    <citation type="journal article" date="2012" name="J. Bacteriol.">
        <title>Draft Genome Sequence of the Purple Photosynthetic Bacterium Phaeospirillum molischianum DSM120, a Particularly Versatile Bacterium.</title>
        <authorList>
            <person name="Duquesne K."/>
            <person name="Prima V."/>
            <person name="Ji B."/>
            <person name="Rouy Z."/>
            <person name="Medigue C."/>
            <person name="Talla E."/>
            <person name="Sturgis J.N."/>
        </authorList>
    </citation>
    <scope>NUCLEOTIDE SEQUENCE [LARGE SCALE GENOMIC DNA]</scope>
    <source>
        <strain evidence="3">DSM120</strain>
    </source>
</reference>
<name>H8FPY6_MAGML</name>
<evidence type="ECO:0000313" key="3">
    <source>
        <dbReference type="Proteomes" id="UP000004169"/>
    </source>
</evidence>
<evidence type="ECO:0000313" key="2">
    <source>
        <dbReference type="EMBL" id="CCG40424.1"/>
    </source>
</evidence>
<comment type="caution">
    <text evidence="2">The sequence shown here is derived from an EMBL/GenBank/DDBJ whole genome shotgun (WGS) entry which is preliminary data.</text>
</comment>
<protein>
    <submittedName>
        <fullName evidence="2">Uncharacterized protein</fullName>
    </submittedName>
</protein>
<keyword evidence="1" id="KW-0472">Membrane</keyword>
<sequence>MGGKFINSFFLFVMYTLMLDGFDSKQNHNIFNKNKKYVFI</sequence>
<organism evidence="2 3">
    <name type="scientific">Magnetospirillum molischianum DSM 120</name>
    <dbReference type="NCBI Taxonomy" id="1150626"/>
    <lineage>
        <taxon>Bacteria</taxon>
        <taxon>Pseudomonadati</taxon>
        <taxon>Pseudomonadota</taxon>
        <taxon>Alphaproteobacteria</taxon>
        <taxon>Rhodospirillales</taxon>
        <taxon>Rhodospirillaceae</taxon>
        <taxon>Magnetospirillum</taxon>
    </lineage>
</organism>
<accession>H8FPY6</accession>
<keyword evidence="3" id="KW-1185">Reference proteome</keyword>
<keyword evidence="1" id="KW-0812">Transmembrane</keyword>
<keyword evidence="1" id="KW-1133">Transmembrane helix</keyword>
<feature type="transmembrane region" description="Helical" evidence="1">
    <location>
        <begin position="6"/>
        <end position="22"/>
    </location>
</feature>
<dbReference type="EMBL" id="CAHP01000013">
    <property type="protein sequence ID" value="CCG40424.1"/>
    <property type="molecule type" value="Genomic_DNA"/>
</dbReference>
<evidence type="ECO:0000256" key="1">
    <source>
        <dbReference type="SAM" id="Phobius"/>
    </source>
</evidence>
<gene>
    <name evidence="2" type="ORF">PHAMO_200009</name>
</gene>
<proteinExistence type="predicted"/>
<dbReference type="STRING" id="1150626.PHAMO_200009"/>
<dbReference type="Proteomes" id="UP000004169">
    <property type="component" value="Unassembled WGS sequence"/>
</dbReference>